<accession>A0A812NJ62</accession>
<sequence length="139" mass="14196">MNPQPAGIGGVSDTLYVKGHDAGPTTADLNKLASERQVDSGVLDASAVTAVDQVPGGHSRAEFDGYISQAFAYLDEAQKRTDRAALPAVAAAAVPPRVPSLQLATEVLVQLRQSAESCGGPAKPWGVLLALLSSCPGSS</sequence>
<protein>
    <submittedName>
        <fullName evidence="1">Uncharacterized protein</fullName>
    </submittedName>
</protein>
<gene>
    <name evidence="1" type="ORF">SPIL2461_LOCUS7362</name>
</gene>
<dbReference type="Proteomes" id="UP000649617">
    <property type="component" value="Unassembled WGS sequence"/>
</dbReference>
<proteinExistence type="predicted"/>
<evidence type="ECO:0000313" key="2">
    <source>
        <dbReference type="Proteomes" id="UP000649617"/>
    </source>
</evidence>
<evidence type="ECO:0000313" key="1">
    <source>
        <dbReference type="EMBL" id="CAE7319380.1"/>
    </source>
</evidence>
<dbReference type="OrthoDB" id="153872at2759"/>
<dbReference type="EMBL" id="CAJNIZ010011436">
    <property type="protein sequence ID" value="CAE7319380.1"/>
    <property type="molecule type" value="Genomic_DNA"/>
</dbReference>
<keyword evidence="2" id="KW-1185">Reference proteome</keyword>
<dbReference type="AlphaFoldDB" id="A0A812NJ62"/>
<name>A0A812NJ62_SYMPI</name>
<organism evidence="1 2">
    <name type="scientific">Symbiodinium pilosum</name>
    <name type="common">Dinoflagellate</name>
    <dbReference type="NCBI Taxonomy" id="2952"/>
    <lineage>
        <taxon>Eukaryota</taxon>
        <taxon>Sar</taxon>
        <taxon>Alveolata</taxon>
        <taxon>Dinophyceae</taxon>
        <taxon>Suessiales</taxon>
        <taxon>Symbiodiniaceae</taxon>
        <taxon>Symbiodinium</taxon>
    </lineage>
</organism>
<reference evidence="1" key="1">
    <citation type="submission" date="2021-02" db="EMBL/GenBank/DDBJ databases">
        <authorList>
            <person name="Dougan E. K."/>
            <person name="Rhodes N."/>
            <person name="Thang M."/>
            <person name="Chan C."/>
        </authorList>
    </citation>
    <scope>NUCLEOTIDE SEQUENCE</scope>
</reference>
<comment type="caution">
    <text evidence="1">The sequence shown here is derived from an EMBL/GenBank/DDBJ whole genome shotgun (WGS) entry which is preliminary data.</text>
</comment>